<name>A0A8T8SNL5_9BASI</name>
<dbReference type="EMBL" id="LWDF02000642">
    <property type="protein sequence ID" value="KAE8244495.1"/>
    <property type="molecule type" value="Genomic_DNA"/>
</dbReference>
<gene>
    <name evidence="3" type="ORF">A4X13_0g6555</name>
</gene>
<reference evidence="3" key="1">
    <citation type="submission" date="2016-04" db="EMBL/GenBank/DDBJ databases">
        <authorList>
            <person name="Nguyen H.D."/>
            <person name="Samba Siva P."/>
            <person name="Cullis J."/>
            <person name="Levesque C.A."/>
            <person name="Hambleton S."/>
        </authorList>
    </citation>
    <scope>NUCLEOTIDE SEQUENCE</scope>
    <source>
        <strain evidence="3">DAOMC 236416</strain>
    </source>
</reference>
<evidence type="ECO:0000313" key="4">
    <source>
        <dbReference type="Proteomes" id="UP000077521"/>
    </source>
</evidence>
<organism evidence="3 4">
    <name type="scientific">Tilletia indica</name>
    <dbReference type="NCBI Taxonomy" id="43049"/>
    <lineage>
        <taxon>Eukaryota</taxon>
        <taxon>Fungi</taxon>
        <taxon>Dikarya</taxon>
        <taxon>Basidiomycota</taxon>
        <taxon>Ustilaginomycotina</taxon>
        <taxon>Exobasidiomycetes</taxon>
        <taxon>Tilletiales</taxon>
        <taxon>Tilletiaceae</taxon>
        <taxon>Tilletia</taxon>
    </lineage>
</organism>
<accession>A0A8T8SNL5</accession>
<sequence length="187" mass="20129">MQFKFLAAQAIAAMTLVMLAGAQTTIFEDPSTTTDIITEPTTTTTDDSTTTTPGPTDSPTDSPTESPTDSTSSDSLMTPTITDSLNITMTSTTTLPTATGFPNETIAEGDLQDWPYGGEFVKPYAPEPVQDDAKLIELLYLANLNQTACEQKAESYSSTPAFRKRAEAVLNSDAATFRKRSNHKRSL</sequence>
<dbReference type="AlphaFoldDB" id="A0A8T8SNL5"/>
<protein>
    <submittedName>
        <fullName evidence="3">Uncharacterized protein</fullName>
    </submittedName>
</protein>
<feature type="compositionally biased region" description="Low complexity" evidence="1">
    <location>
        <begin position="30"/>
        <end position="80"/>
    </location>
</feature>
<feature type="signal peptide" evidence="2">
    <location>
        <begin position="1"/>
        <end position="22"/>
    </location>
</feature>
<comment type="caution">
    <text evidence="3">The sequence shown here is derived from an EMBL/GenBank/DDBJ whole genome shotgun (WGS) entry which is preliminary data.</text>
</comment>
<feature type="region of interest" description="Disordered" evidence="1">
    <location>
        <begin position="30"/>
        <end position="83"/>
    </location>
</feature>
<evidence type="ECO:0000256" key="1">
    <source>
        <dbReference type="SAM" id="MobiDB-lite"/>
    </source>
</evidence>
<evidence type="ECO:0000313" key="3">
    <source>
        <dbReference type="EMBL" id="KAE8244495.1"/>
    </source>
</evidence>
<evidence type="ECO:0000256" key="2">
    <source>
        <dbReference type="SAM" id="SignalP"/>
    </source>
</evidence>
<keyword evidence="4" id="KW-1185">Reference proteome</keyword>
<feature type="chain" id="PRO_5035818502" evidence="2">
    <location>
        <begin position="23"/>
        <end position="187"/>
    </location>
</feature>
<proteinExistence type="predicted"/>
<keyword evidence="2" id="KW-0732">Signal</keyword>
<reference evidence="3" key="2">
    <citation type="journal article" date="2019" name="IMA Fungus">
        <title>Genome sequencing and comparison of five Tilletia species to identify candidate genes for the detection of regulated species infecting wheat.</title>
        <authorList>
            <person name="Nguyen H.D.T."/>
            <person name="Sultana T."/>
            <person name="Kesanakurti P."/>
            <person name="Hambleton S."/>
        </authorList>
    </citation>
    <scope>NUCLEOTIDE SEQUENCE</scope>
    <source>
        <strain evidence="3">DAOMC 236416</strain>
    </source>
</reference>
<dbReference type="Proteomes" id="UP000077521">
    <property type="component" value="Unassembled WGS sequence"/>
</dbReference>
<feature type="non-terminal residue" evidence="3">
    <location>
        <position position="1"/>
    </location>
</feature>